<dbReference type="AlphaFoldDB" id="A0AAV1KG82"/>
<dbReference type="Proteomes" id="UP001314205">
    <property type="component" value="Unassembled WGS sequence"/>
</dbReference>
<dbReference type="EMBL" id="CAVLGL010000035">
    <property type="protein sequence ID" value="CAK1582081.1"/>
    <property type="molecule type" value="Genomic_DNA"/>
</dbReference>
<name>A0AAV1KG82_9NEOP</name>
<keyword evidence="2" id="KW-1185">Reference proteome</keyword>
<evidence type="ECO:0000313" key="2">
    <source>
        <dbReference type="Proteomes" id="UP001314205"/>
    </source>
</evidence>
<accession>A0AAV1KG82</accession>
<gene>
    <name evidence="1" type="ORF">PARMNEM_LOCUS3663</name>
</gene>
<comment type="caution">
    <text evidence="1">The sequence shown here is derived from an EMBL/GenBank/DDBJ whole genome shotgun (WGS) entry which is preliminary data.</text>
</comment>
<sequence>MIWVQVKGHVARHNTTPPFTANKMFLLNNACEHVTPNDWKKVVNKTRRIFTEDWQRDVRFDYLCDQELIINLEDCSSDSDSDDDDCYLHPCVNKFIIAIFFISPK</sequence>
<organism evidence="1 2">
    <name type="scientific">Parnassius mnemosyne</name>
    <name type="common">clouded apollo</name>
    <dbReference type="NCBI Taxonomy" id="213953"/>
    <lineage>
        <taxon>Eukaryota</taxon>
        <taxon>Metazoa</taxon>
        <taxon>Ecdysozoa</taxon>
        <taxon>Arthropoda</taxon>
        <taxon>Hexapoda</taxon>
        <taxon>Insecta</taxon>
        <taxon>Pterygota</taxon>
        <taxon>Neoptera</taxon>
        <taxon>Endopterygota</taxon>
        <taxon>Lepidoptera</taxon>
        <taxon>Glossata</taxon>
        <taxon>Ditrysia</taxon>
        <taxon>Papilionoidea</taxon>
        <taxon>Papilionidae</taxon>
        <taxon>Parnassiinae</taxon>
        <taxon>Parnassini</taxon>
        <taxon>Parnassius</taxon>
        <taxon>Driopa</taxon>
    </lineage>
</organism>
<protein>
    <submittedName>
        <fullName evidence="1">Uncharacterized protein</fullName>
    </submittedName>
</protein>
<reference evidence="1 2" key="1">
    <citation type="submission" date="2023-11" db="EMBL/GenBank/DDBJ databases">
        <authorList>
            <person name="Hedman E."/>
            <person name="Englund M."/>
            <person name="Stromberg M."/>
            <person name="Nyberg Akerstrom W."/>
            <person name="Nylinder S."/>
            <person name="Jareborg N."/>
            <person name="Kallberg Y."/>
            <person name="Kronander E."/>
        </authorList>
    </citation>
    <scope>NUCLEOTIDE SEQUENCE [LARGE SCALE GENOMIC DNA]</scope>
</reference>
<evidence type="ECO:0000313" key="1">
    <source>
        <dbReference type="EMBL" id="CAK1582081.1"/>
    </source>
</evidence>
<proteinExistence type="predicted"/>